<evidence type="ECO:0000259" key="5">
    <source>
        <dbReference type="PROSITE" id="PS50071"/>
    </source>
</evidence>
<dbReference type="eggNOG" id="KOG0773">
    <property type="taxonomic scope" value="Eukaryota"/>
</dbReference>
<evidence type="ECO:0000256" key="3">
    <source>
        <dbReference type="ARBA" id="ARBA00023242"/>
    </source>
</evidence>
<dbReference type="GeneID" id="20196997"/>
<name>T1EK97_HELRO</name>
<dbReference type="OrthoDB" id="10056939at2759"/>
<evidence type="ECO:0000313" key="8">
    <source>
        <dbReference type="Proteomes" id="UP000015101"/>
    </source>
</evidence>
<dbReference type="InterPro" id="IPR009057">
    <property type="entry name" value="Homeodomain-like_sf"/>
</dbReference>
<dbReference type="PANTHER" id="PTHR11850">
    <property type="entry name" value="HOMEOBOX PROTEIN TRANSCRIPTION FACTORS"/>
    <property type="match status" value="1"/>
</dbReference>
<keyword evidence="3 4" id="KW-0539">Nucleus</keyword>
<gene>
    <name evidence="7" type="primary">20196997</name>
    <name evidence="6" type="ORF">HELRODRAFT_148509</name>
</gene>
<dbReference type="KEGG" id="hro:HELRODRAFT_148509"/>
<evidence type="ECO:0000256" key="1">
    <source>
        <dbReference type="ARBA" id="ARBA00023125"/>
    </source>
</evidence>
<evidence type="ECO:0000256" key="4">
    <source>
        <dbReference type="PROSITE-ProRule" id="PRU00108"/>
    </source>
</evidence>
<dbReference type="InterPro" id="IPR001356">
    <property type="entry name" value="HD"/>
</dbReference>
<dbReference type="GO" id="GO:0003677">
    <property type="term" value="F:DNA binding"/>
    <property type="evidence" value="ECO:0007669"/>
    <property type="project" value="UniProtKB-UniRule"/>
</dbReference>
<evidence type="ECO:0000313" key="6">
    <source>
        <dbReference type="EMBL" id="ESO04166.1"/>
    </source>
</evidence>
<dbReference type="Gene3D" id="1.10.10.60">
    <property type="entry name" value="Homeodomain-like"/>
    <property type="match status" value="1"/>
</dbReference>
<accession>T1EK97</accession>
<dbReference type="SUPFAM" id="SSF46689">
    <property type="entry name" value="Homeodomain-like"/>
    <property type="match status" value="1"/>
</dbReference>
<dbReference type="CDD" id="cd00086">
    <property type="entry name" value="homeodomain"/>
    <property type="match status" value="1"/>
</dbReference>
<dbReference type="RefSeq" id="XP_009017435.1">
    <property type="nucleotide sequence ID" value="XM_009019187.1"/>
</dbReference>
<dbReference type="InterPro" id="IPR050224">
    <property type="entry name" value="TALE_homeobox"/>
</dbReference>
<reference evidence="7" key="3">
    <citation type="submission" date="2015-06" db="UniProtKB">
        <authorList>
            <consortium name="EnsemblMetazoa"/>
        </authorList>
    </citation>
    <scope>IDENTIFICATION</scope>
</reference>
<dbReference type="PROSITE" id="PS50071">
    <property type="entry name" value="HOMEOBOX_2"/>
    <property type="match status" value="1"/>
</dbReference>
<dbReference type="CTD" id="20196997"/>
<feature type="domain" description="Homeobox" evidence="5">
    <location>
        <begin position="1"/>
        <end position="50"/>
    </location>
</feature>
<evidence type="ECO:0000313" key="7">
    <source>
        <dbReference type="EnsemblMetazoa" id="HelroP148509"/>
    </source>
</evidence>
<dbReference type="InParanoid" id="T1EK97"/>
<sequence length="50" mass="6088">QAVNAMIDWLRKHEDNPYPNDDEKESLINQTKLTINQINYWFTNARRRIL</sequence>
<reference evidence="6 8" key="2">
    <citation type="journal article" date="2013" name="Nature">
        <title>Insights into bilaterian evolution from three spiralian genomes.</title>
        <authorList>
            <person name="Simakov O."/>
            <person name="Marletaz F."/>
            <person name="Cho S.J."/>
            <person name="Edsinger-Gonzales E."/>
            <person name="Havlak P."/>
            <person name="Hellsten U."/>
            <person name="Kuo D.H."/>
            <person name="Larsson T."/>
            <person name="Lv J."/>
            <person name="Arendt D."/>
            <person name="Savage R."/>
            <person name="Osoegawa K."/>
            <person name="de Jong P."/>
            <person name="Grimwood J."/>
            <person name="Chapman J.A."/>
            <person name="Shapiro H."/>
            <person name="Aerts A."/>
            <person name="Otillar R.P."/>
            <person name="Terry A.Y."/>
            <person name="Boore J.L."/>
            <person name="Grigoriev I.V."/>
            <person name="Lindberg D.R."/>
            <person name="Seaver E.C."/>
            <person name="Weisblat D.A."/>
            <person name="Putnam N.H."/>
            <person name="Rokhsar D.S."/>
        </authorList>
    </citation>
    <scope>NUCLEOTIDE SEQUENCE</scope>
</reference>
<keyword evidence="2 4" id="KW-0371">Homeobox</keyword>
<dbReference type="InterPro" id="IPR008422">
    <property type="entry name" value="KN_HD"/>
</dbReference>
<keyword evidence="8" id="KW-1185">Reference proteome</keyword>
<dbReference type="HOGENOM" id="CLU_049543_14_1_1"/>
<dbReference type="EnsemblMetazoa" id="HelroT148509">
    <property type="protein sequence ID" value="HelroP148509"/>
    <property type="gene ID" value="HelroG148509"/>
</dbReference>
<dbReference type="GO" id="GO:0005634">
    <property type="term" value="C:nucleus"/>
    <property type="evidence" value="ECO:0007669"/>
    <property type="project" value="UniProtKB-SubCell"/>
</dbReference>
<dbReference type="AlphaFoldDB" id="T1EK97"/>
<dbReference type="GO" id="GO:0006355">
    <property type="term" value="P:regulation of DNA-templated transcription"/>
    <property type="evidence" value="ECO:0007669"/>
    <property type="project" value="InterPro"/>
</dbReference>
<proteinExistence type="predicted"/>
<dbReference type="Pfam" id="PF05920">
    <property type="entry name" value="Homeobox_KN"/>
    <property type="match status" value="1"/>
</dbReference>
<reference evidence="8" key="1">
    <citation type="submission" date="2012-12" db="EMBL/GenBank/DDBJ databases">
        <authorList>
            <person name="Hellsten U."/>
            <person name="Grimwood J."/>
            <person name="Chapman J.A."/>
            <person name="Shapiro H."/>
            <person name="Aerts A."/>
            <person name="Otillar R.P."/>
            <person name="Terry A.Y."/>
            <person name="Boore J.L."/>
            <person name="Simakov O."/>
            <person name="Marletaz F."/>
            <person name="Cho S.-J."/>
            <person name="Edsinger-Gonzales E."/>
            <person name="Havlak P."/>
            <person name="Kuo D.-H."/>
            <person name="Larsson T."/>
            <person name="Lv J."/>
            <person name="Arendt D."/>
            <person name="Savage R."/>
            <person name="Osoegawa K."/>
            <person name="de Jong P."/>
            <person name="Lindberg D.R."/>
            <person name="Seaver E.C."/>
            <person name="Weisblat D.A."/>
            <person name="Putnam N.H."/>
            <person name="Grigoriev I.V."/>
            <person name="Rokhsar D.S."/>
        </authorList>
    </citation>
    <scope>NUCLEOTIDE SEQUENCE</scope>
</reference>
<comment type="subcellular location">
    <subcellularLocation>
        <location evidence="4">Nucleus</location>
    </subcellularLocation>
</comment>
<dbReference type="Proteomes" id="UP000015101">
    <property type="component" value="Unassembled WGS sequence"/>
</dbReference>
<keyword evidence="1 4" id="KW-0238">DNA-binding</keyword>
<organism evidence="7 8">
    <name type="scientific">Helobdella robusta</name>
    <name type="common">Californian leech</name>
    <dbReference type="NCBI Taxonomy" id="6412"/>
    <lineage>
        <taxon>Eukaryota</taxon>
        <taxon>Metazoa</taxon>
        <taxon>Spiralia</taxon>
        <taxon>Lophotrochozoa</taxon>
        <taxon>Annelida</taxon>
        <taxon>Clitellata</taxon>
        <taxon>Hirudinea</taxon>
        <taxon>Rhynchobdellida</taxon>
        <taxon>Glossiphoniidae</taxon>
        <taxon>Helobdella</taxon>
    </lineage>
</organism>
<dbReference type="EMBL" id="KB096502">
    <property type="protein sequence ID" value="ESO04166.1"/>
    <property type="molecule type" value="Genomic_DNA"/>
</dbReference>
<evidence type="ECO:0000256" key="2">
    <source>
        <dbReference type="ARBA" id="ARBA00023155"/>
    </source>
</evidence>
<dbReference type="EMBL" id="AMQM01004254">
    <property type="status" value="NOT_ANNOTATED_CDS"/>
    <property type="molecule type" value="Genomic_DNA"/>
</dbReference>
<protein>
    <recommendedName>
        <fullName evidence="5">Homeobox domain-containing protein</fullName>
    </recommendedName>
</protein>